<evidence type="ECO:0000313" key="2">
    <source>
        <dbReference type="EMBL" id="MBD2705710.1"/>
    </source>
</evidence>
<keyword evidence="1" id="KW-0472">Membrane</keyword>
<accession>A0A927AWG1</accession>
<keyword evidence="1" id="KW-0812">Transmembrane</keyword>
<reference evidence="2" key="1">
    <citation type="submission" date="2020-09" db="EMBL/GenBank/DDBJ databases">
        <authorList>
            <person name="Kim M.K."/>
        </authorList>
    </citation>
    <scope>NUCLEOTIDE SEQUENCE</scope>
    <source>
        <strain evidence="2">BT702</strain>
    </source>
</reference>
<name>A0A927AWG1_9BACT</name>
<dbReference type="AlphaFoldDB" id="A0A927AWG1"/>
<dbReference type="RefSeq" id="WP_190893404.1">
    <property type="nucleotide sequence ID" value="NZ_JACWZY010000067.1"/>
</dbReference>
<proteinExistence type="predicted"/>
<protein>
    <submittedName>
        <fullName evidence="2">FeoB-associated Cys-rich membrane protein</fullName>
    </submittedName>
</protein>
<evidence type="ECO:0000313" key="3">
    <source>
        <dbReference type="Proteomes" id="UP000598820"/>
    </source>
</evidence>
<feature type="transmembrane region" description="Helical" evidence="1">
    <location>
        <begin position="6"/>
        <end position="22"/>
    </location>
</feature>
<sequence>MQEVIIILVFAVALTYLGYRFYRNFSKKQAGCGKGCGCTADTKMTRVN</sequence>
<comment type="caution">
    <text evidence="2">The sequence shown here is derived from an EMBL/GenBank/DDBJ whole genome shotgun (WGS) entry which is preliminary data.</text>
</comment>
<dbReference type="Proteomes" id="UP000598820">
    <property type="component" value="Unassembled WGS sequence"/>
</dbReference>
<dbReference type="EMBL" id="JACWZY010000067">
    <property type="protein sequence ID" value="MBD2705710.1"/>
    <property type="molecule type" value="Genomic_DNA"/>
</dbReference>
<keyword evidence="3" id="KW-1185">Reference proteome</keyword>
<gene>
    <name evidence="2" type="ORF">IC229_34200</name>
</gene>
<organism evidence="2 3">
    <name type="scientific">Spirosoma profusum</name>
    <dbReference type="NCBI Taxonomy" id="2771354"/>
    <lineage>
        <taxon>Bacteria</taxon>
        <taxon>Pseudomonadati</taxon>
        <taxon>Bacteroidota</taxon>
        <taxon>Cytophagia</taxon>
        <taxon>Cytophagales</taxon>
        <taxon>Cytophagaceae</taxon>
        <taxon>Spirosoma</taxon>
    </lineage>
</organism>
<evidence type="ECO:0000256" key="1">
    <source>
        <dbReference type="SAM" id="Phobius"/>
    </source>
</evidence>
<dbReference type="Pfam" id="PF12669">
    <property type="entry name" value="FeoB_associated"/>
    <property type="match status" value="1"/>
</dbReference>
<keyword evidence="1" id="KW-1133">Transmembrane helix</keyword>